<name>A0ACB7VUC7_DIOAL</name>
<dbReference type="EC" id="2.7.11.1" evidence="1"/>
<keyword evidence="1" id="KW-0808">Transferase</keyword>
<evidence type="ECO:0000313" key="2">
    <source>
        <dbReference type="Proteomes" id="UP000827976"/>
    </source>
</evidence>
<dbReference type="Proteomes" id="UP000827976">
    <property type="component" value="Chromosome 7"/>
</dbReference>
<comment type="caution">
    <text evidence="1">The sequence shown here is derived from an EMBL/GenBank/DDBJ whole genome shotgun (WGS) entry which is preliminary data.</text>
</comment>
<reference evidence="2" key="1">
    <citation type="journal article" date="2022" name="Nat. Commun.">
        <title>Chromosome evolution and the genetic basis of agronomically important traits in greater yam.</title>
        <authorList>
            <person name="Bredeson J.V."/>
            <person name="Lyons J.B."/>
            <person name="Oniyinde I.O."/>
            <person name="Okereke N.R."/>
            <person name="Kolade O."/>
            <person name="Nnabue I."/>
            <person name="Nwadili C.O."/>
            <person name="Hribova E."/>
            <person name="Parker M."/>
            <person name="Nwogha J."/>
            <person name="Shu S."/>
            <person name="Carlson J."/>
            <person name="Kariba R."/>
            <person name="Muthemba S."/>
            <person name="Knop K."/>
            <person name="Barton G.J."/>
            <person name="Sherwood A.V."/>
            <person name="Lopez-Montes A."/>
            <person name="Asiedu R."/>
            <person name="Jamnadass R."/>
            <person name="Muchugi A."/>
            <person name="Goodstein D."/>
            <person name="Egesi C.N."/>
            <person name="Featherston J."/>
            <person name="Asfaw A."/>
            <person name="Simpson G.G."/>
            <person name="Dolezel J."/>
            <person name="Hendre P.S."/>
            <person name="Van Deynze A."/>
            <person name="Kumar P.L."/>
            <person name="Obidiegwu J.E."/>
            <person name="Bhattacharjee R."/>
            <person name="Rokhsar D.S."/>
        </authorList>
    </citation>
    <scope>NUCLEOTIDE SEQUENCE [LARGE SCALE GENOMIC DNA]</scope>
    <source>
        <strain evidence="2">cv. TDa95/00328</strain>
    </source>
</reference>
<organism evidence="1 2">
    <name type="scientific">Dioscorea alata</name>
    <name type="common">Purple yam</name>
    <dbReference type="NCBI Taxonomy" id="55571"/>
    <lineage>
        <taxon>Eukaryota</taxon>
        <taxon>Viridiplantae</taxon>
        <taxon>Streptophyta</taxon>
        <taxon>Embryophyta</taxon>
        <taxon>Tracheophyta</taxon>
        <taxon>Spermatophyta</taxon>
        <taxon>Magnoliopsida</taxon>
        <taxon>Liliopsida</taxon>
        <taxon>Dioscoreales</taxon>
        <taxon>Dioscoreaceae</taxon>
        <taxon>Dioscorea</taxon>
    </lineage>
</organism>
<keyword evidence="2" id="KW-1185">Reference proteome</keyword>
<gene>
    <name evidence="1" type="ORF">IHE45_07G126300</name>
</gene>
<accession>A0ACB7VUC7</accession>
<protein>
    <submittedName>
        <fullName evidence="1">Non-specific serine/threonine protein kinase protein</fullName>
        <ecNumber evidence="1">2.7.11.1</ecNumber>
    </submittedName>
</protein>
<proteinExistence type="predicted"/>
<evidence type="ECO:0000313" key="1">
    <source>
        <dbReference type="EMBL" id="KAH7678069.1"/>
    </source>
</evidence>
<keyword evidence="1" id="KW-0723">Serine/threonine-protein kinase</keyword>
<dbReference type="EMBL" id="CM037017">
    <property type="protein sequence ID" value="KAH7678069.1"/>
    <property type="molecule type" value="Genomic_DNA"/>
</dbReference>
<keyword evidence="1" id="KW-0418">Kinase</keyword>
<sequence length="784" mass="87110">MFLHYLLVFFFFFFTVAASSLNDTLPGCQDKCGNLTIPYPFGLSTGCHLPGFDIRCNHSTTPPKAFLHTGNIELISISSDSLTVNSSIARDCYQPLNFSTAWSTAWIDVTILPYTFSNTRNKFTALGCDTVALNYQSSIDDYSSGCVSFCNDPSVIINGTCSGIGCCQTSIPKGLKRLDTLIRSLRNHTTTWTFSPCSYAFLVDQDEYVFQASDLTSFFDRTTVPVVLDWAIGNSTCDAVVGSPDYACGENSYCVNSTNGPGYRCSCMDGYQGNPYLAHGCQDVNECEDPDLNGCAEICVNTPGSYTCSCPRGYHGDGKKAGIGCIKDTKRFPVVHVVLGCGLGFLFFIVSGSWLFWGMKKRKKIQLKEKFFKQNGGLLLQQQLSSHEGNAESARIFTAEELEQATDNYNENRIIGQGGYGTVYKGILPDNRVVAIKKSKVMDESQIEQFINEVIILSQVIHKNVVRILGCCLETPVPLLVYEYVPNGTVHQHIHGQPGSISWDTRLRIAVETANALAYLHSATARPIFHRDVKSANILVDNNYMAKVSDFGASRLIPLDRAQITTLVQGTLGYLDPEYFQSGQLTEKSDVYSFGVVLAELLTGEKPISHSRRQEEQNLAIYFLLKMKADLLFDILEARVKNEASREQLQGVAEVAKKCLKLKGEERPTMNIVALELERWRGQVNRHGLLSYDEQHEEVESLTSSRDESRPGGGSSRFYTANHDIRDERSNGGSTRFYTASHHENRDANSNDESSTTTRYFTTTMTGDANLDAHIMLSMAMHRR</sequence>